<dbReference type="PANTHER" id="PTHR14097">
    <property type="entry name" value="OXIDOREDUCTASE HTATIP2"/>
    <property type="match status" value="1"/>
</dbReference>
<evidence type="ECO:0000313" key="4">
    <source>
        <dbReference type="EMBL" id="QBA65257.1"/>
    </source>
</evidence>
<evidence type="ECO:0000259" key="3">
    <source>
        <dbReference type="Pfam" id="PF01370"/>
    </source>
</evidence>
<dbReference type="Proteomes" id="UP000290889">
    <property type="component" value="Chromosome"/>
</dbReference>
<name>A0A411ECT2_9FLAO</name>
<reference evidence="4 5" key="1">
    <citation type="submission" date="2019-01" db="EMBL/GenBank/DDBJ databases">
        <title>Muriicola soli sp. nov., isolated from soil.</title>
        <authorList>
            <person name="Kang H.J."/>
            <person name="Kim S.B."/>
        </authorList>
    </citation>
    <scope>NUCLEOTIDE SEQUENCE [LARGE SCALE GENOMIC DNA]</scope>
    <source>
        <strain evidence="4 5">MMS17-SY002</strain>
    </source>
</reference>
<comment type="subcellular location">
    <subcellularLocation>
        <location evidence="1">Membrane</location>
    </subcellularLocation>
</comment>
<dbReference type="Gene3D" id="3.40.50.720">
    <property type="entry name" value="NAD(P)-binding Rossmann-like Domain"/>
    <property type="match status" value="1"/>
</dbReference>
<evidence type="ECO:0000256" key="2">
    <source>
        <dbReference type="ARBA" id="ARBA00023136"/>
    </source>
</evidence>
<dbReference type="PANTHER" id="PTHR14097:SF7">
    <property type="entry name" value="OXIDOREDUCTASE HTATIP2"/>
    <property type="match status" value="1"/>
</dbReference>
<dbReference type="Pfam" id="PF01370">
    <property type="entry name" value="Epimerase"/>
    <property type="match status" value="1"/>
</dbReference>
<dbReference type="SUPFAM" id="SSF51735">
    <property type="entry name" value="NAD(P)-binding Rossmann-fold domains"/>
    <property type="match status" value="1"/>
</dbReference>
<dbReference type="KEGG" id="mur:EQY75_12380"/>
<feature type="domain" description="NAD-dependent epimerase/dehydratase" evidence="3">
    <location>
        <begin position="9"/>
        <end position="204"/>
    </location>
</feature>
<proteinExistence type="predicted"/>
<keyword evidence="2" id="KW-0472">Membrane</keyword>
<evidence type="ECO:0000256" key="1">
    <source>
        <dbReference type="ARBA" id="ARBA00004370"/>
    </source>
</evidence>
<sequence>MDQPEKSAIVLGATGLTGGILLKELLQDPRYTRIVVFSRSTAGIQHPKYEEYLGDLFSLSEFSAKFKADEVYCCIGTTKAKTPDKEKYRKIDLGIPLDAAQLCVQNKIDTFIVMSSLGANPKSSVFYSRVKGEMEEAVLQLGLPKTHILQPSLISGEREESRKMEKLAKTLFSILNVLLIGPLKKYRSVRAKDIAKAMIWLANNKYGQERITSDKITQLANA</sequence>
<dbReference type="InterPro" id="IPR001509">
    <property type="entry name" value="Epimerase_deHydtase"/>
</dbReference>
<dbReference type="InterPro" id="IPR036291">
    <property type="entry name" value="NAD(P)-bd_dom_sf"/>
</dbReference>
<protein>
    <submittedName>
        <fullName evidence="4">NAD-dependent epimerase/dehydratase family protein</fullName>
    </submittedName>
</protein>
<dbReference type="RefSeq" id="WP_129606318.1">
    <property type="nucleotide sequence ID" value="NZ_CP035544.1"/>
</dbReference>
<evidence type="ECO:0000313" key="5">
    <source>
        <dbReference type="Proteomes" id="UP000290889"/>
    </source>
</evidence>
<accession>A0A411ECT2</accession>
<dbReference type="EMBL" id="CP035544">
    <property type="protein sequence ID" value="QBA65257.1"/>
    <property type="molecule type" value="Genomic_DNA"/>
</dbReference>
<gene>
    <name evidence="4" type="ORF">EQY75_12380</name>
</gene>
<dbReference type="AlphaFoldDB" id="A0A411ECT2"/>
<dbReference type="GO" id="GO:0016020">
    <property type="term" value="C:membrane"/>
    <property type="evidence" value="ECO:0007669"/>
    <property type="project" value="UniProtKB-SubCell"/>
</dbReference>
<dbReference type="OrthoDB" id="9798632at2"/>
<keyword evidence="5" id="KW-1185">Reference proteome</keyword>
<organism evidence="4 5">
    <name type="scientific">Muriicola soli</name>
    <dbReference type="NCBI Taxonomy" id="2507538"/>
    <lineage>
        <taxon>Bacteria</taxon>
        <taxon>Pseudomonadati</taxon>
        <taxon>Bacteroidota</taxon>
        <taxon>Flavobacteriia</taxon>
        <taxon>Flavobacteriales</taxon>
        <taxon>Flavobacteriaceae</taxon>
        <taxon>Muriicola</taxon>
    </lineage>
</organism>